<evidence type="ECO:0000313" key="1">
    <source>
        <dbReference type="EMBL" id="GBL89740.1"/>
    </source>
</evidence>
<name>A0A4Y2BC14_ARAVE</name>
<evidence type="ECO:0000313" key="2">
    <source>
        <dbReference type="Proteomes" id="UP000499080"/>
    </source>
</evidence>
<gene>
    <name evidence="1" type="ORF">AVEN_104678_1</name>
</gene>
<protein>
    <submittedName>
        <fullName evidence="1">Uncharacterized protein</fullName>
    </submittedName>
</protein>
<dbReference type="EMBL" id="BGPR01000066">
    <property type="protein sequence ID" value="GBL89740.1"/>
    <property type="molecule type" value="Genomic_DNA"/>
</dbReference>
<reference evidence="1 2" key="1">
    <citation type="journal article" date="2019" name="Sci. Rep.">
        <title>Orb-weaving spider Araneus ventricosus genome elucidates the spidroin gene catalogue.</title>
        <authorList>
            <person name="Kono N."/>
            <person name="Nakamura H."/>
            <person name="Ohtoshi R."/>
            <person name="Moran D.A.P."/>
            <person name="Shinohara A."/>
            <person name="Yoshida Y."/>
            <person name="Fujiwara M."/>
            <person name="Mori M."/>
            <person name="Tomita M."/>
            <person name="Arakawa K."/>
        </authorList>
    </citation>
    <scope>NUCLEOTIDE SEQUENCE [LARGE SCALE GENOMIC DNA]</scope>
</reference>
<proteinExistence type="predicted"/>
<organism evidence="1 2">
    <name type="scientific">Araneus ventricosus</name>
    <name type="common">Orbweaver spider</name>
    <name type="synonym">Epeira ventricosa</name>
    <dbReference type="NCBI Taxonomy" id="182803"/>
    <lineage>
        <taxon>Eukaryota</taxon>
        <taxon>Metazoa</taxon>
        <taxon>Ecdysozoa</taxon>
        <taxon>Arthropoda</taxon>
        <taxon>Chelicerata</taxon>
        <taxon>Arachnida</taxon>
        <taxon>Araneae</taxon>
        <taxon>Araneomorphae</taxon>
        <taxon>Entelegynae</taxon>
        <taxon>Araneoidea</taxon>
        <taxon>Araneidae</taxon>
        <taxon>Araneus</taxon>
    </lineage>
</organism>
<dbReference type="Proteomes" id="UP000499080">
    <property type="component" value="Unassembled WGS sequence"/>
</dbReference>
<accession>A0A4Y2BC14</accession>
<comment type="caution">
    <text evidence="1">The sequence shown here is derived from an EMBL/GenBank/DDBJ whole genome shotgun (WGS) entry which is preliminary data.</text>
</comment>
<sequence>MFPFKSKSKKNHDIPVAESWLQDSLVLGSKDDSTKFGLVYVRMVDIQFVSEGQTHSPDVAWNFGERGPSPGVVLAIWHGSK</sequence>
<keyword evidence="2" id="KW-1185">Reference proteome</keyword>
<dbReference type="AlphaFoldDB" id="A0A4Y2BC14"/>